<gene>
    <name evidence="3" type="ORF">COS38_02085</name>
</gene>
<evidence type="ECO:0000313" key="3">
    <source>
        <dbReference type="EMBL" id="PIV25358.1"/>
    </source>
</evidence>
<dbReference type="PANTHER" id="PTHR14969">
    <property type="entry name" value="SPHINGOSINE-1-PHOSPHATE PHOSPHOHYDROLASE"/>
    <property type="match status" value="1"/>
</dbReference>
<accession>A0A2M7CIC2</accession>
<keyword evidence="1" id="KW-0812">Transmembrane</keyword>
<dbReference type="EMBL" id="PEUM01000057">
    <property type="protein sequence ID" value="PIV25358.1"/>
    <property type="molecule type" value="Genomic_DNA"/>
</dbReference>
<dbReference type="InterPro" id="IPR036938">
    <property type="entry name" value="PAP2/HPO_sf"/>
</dbReference>
<feature type="transmembrane region" description="Helical" evidence="1">
    <location>
        <begin position="134"/>
        <end position="152"/>
    </location>
</feature>
<proteinExistence type="predicted"/>
<dbReference type="Proteomes" id="UP000229966">
    <property type="component" value="Unassembled WGS sequence"/>
</dbReference>
<keyword evidence="1" id="KW-1133">Transmembrane helix</keyword>
<dbReference type="Gene3D" id="1.20.144.10">
    <property type="entry name" value="Phosphatidic acid phosphatase type 2/haloperoxidase"/>
    <property type="match status" value="1"/>
</dbReference>
<reference evidence="4" key="1">
    <citation type="submission" date="2017-09" db="EMBL/GenBank/DDBJ databases">
        <title>Depth-based differentiation of microbial function through sediment-hosted aquifers and enrichment of novel symbionts in the deep terrestrial subsurface.</title>
        <authorList>
            <person name="Probst A.J."/>
            <person name="Ladd B."/>
            <person name="Jarett J.K."/>
            <person name="Geller-Mcgrath D.E."/>
            <person name="Sieber C.M.K."/>
            <person name="Emerson J.B."/>
            <person name="Anantharaman K."/>
            <person name="Thomas B.C."/>
            <person name="Malmstrom R."/>
            <person name="Stieglmeier M."/>
            <person name="Klingl A."/>
            <person name="Woyke T."/>
            <person name="Ryan C.M."/>
            <person name="Banfield J.F."/>
        </authorList>
    </citation>
    <scope>NUCLEOTIDE SEQUENCE [LARGE SCALE GENOMIC DNA]</scope>
</reference>
<dbReference type="PANTHER" id="PTHR14969:SF13">
    <property type="entry name" value="AT30094P"/>
    <property type="match status" value="1"/>
</dbReference>
<protein>
    <recommendedName>
        <fullName evidence="2">Phosphatidic acid phosphatase type 2/haloperoxidase domain-containing protein</fullName>
    </recommendedName>
</protein>
<feature type="transmembrane region" description="Helical" evidence="1">
    <location>
        <begin position="66"/>
        <end position="87"/>
    </location>
</feature>
<dbReference type="SUPFAM" id="SSF48317">
    <property type="entry name" value="Acid phosphatase/Vanadium-dependent haloperoxidase"/>
    <property type="match status" value="1"/>
</dbReference>
<organism evidence="3 4">
    <name type="scientific">Candidatus Berkelbacteria bacterium CG03_land_8_20_14_0_80_40_36</name>
    <dbReference type="NCBI Taxonomy" id="1974509"/>
    <lineage>
        <taxon>Bacteria</taxon>
        <taxon>Candidatus Berkelbacteria</taxon>
    </lineage>
</organism>
<feature type="transmembrane region" description="Helical" evidence="1">
    <location>
        <begin position="158"/>
        <end position="173"/>
    </location>
</feature>
<evidence type="ECO:0000259" key="2">
    <source>
        <dbReference type="SMART" id="SM00014"/>
    </source>
</evidence>
<feature type="transmembrane region" description="Helical" evidence="1">
    <location>
        <begin position="31"/>
        <end position="54"/>
    </location>
</feature>
<dbReference type="SMART" id="SM00014">
    <property type="entry name" value="acidPPc"/>
    <property type="match status" value="1"/>
</dbReference>
<sequence>MNSLLNFLANFDYQALLFFNSWIDRTPSLDFLFKFLAVGLIYIFPFLFIIGYFWSQESKKVMVMSALSGVFCWQVVSKLVSIFYFRARPSASELIDLKEIIFHRPDYSFPSDHAMFVASVATMFWLYGYKKLSYWTGGIGILIVIMRVVVAVHYPLDIVAGLILGSLISWALFKNRCFMEKYIVIPIEKIIFRLIKH</sequence>
<evidence type="ECO:0000313" key="4">
    <source>
        <dbReference type="Proteomes" id="UP000229966"/>
    </source>
</evidence>
<dbReference type="AlphaFoldDB" id="A0A2M7CIC2"/>
<dbReference type="Pfam" id="PF01569">
    <property type="entry name" value="PAP2"/>
    <property type="match status" value="1"/>
</dbReference>
<name>A0A2M7CIC2_9BACT</name>
<dbReference type="InterPro" id="IPR000326">
    <property type="entry name" value="PAP2/HPO"/>
</dbReference>
<evidence type="ECO:0000256" key="1">
    <source>
        <dbReference type="SAM" id="Phobius"/>
    </source>
</evidence>
<comment type="caution">
    <text evidence="3">The sequence shown here is derived from an EMBL/GenBank/DDBJ whole genome shotgun (WGS) entry which is preliminary data.</text>
</comment>
<feature type="domain" description="Phosphatidic acid phosphatase type 2/haloperoxidase" evidence="2">
    <location>
        <begin position="61"/>
        <end position="173"/>
    </location>
</feature>
<keyword evidence="1" id="KW-0472">Membrane</keyword>